<gene>
    <name evidence="2" type="ORF">GEV33_008350</name>
</gene>
<protein>
    <submittedName>
        <fullName evidence="2">Uncharacterized protein</fullName>
    </submittedName>
</protein>
<sequence length="249" mass="27553">MIKHFCTQAPEVPIRKFKLAHLTGVRNRLLPNPSSRENAITVDDMGPQSTVPRRQIIITEYETSSASSHVKRSSPLSQRSIAQHNGSIETTTAAAVFDEAIGKRQLVMRRAPSSQNKRAEGGGSTEYKSGEFEDLAAMEPQPHSTQNSGPDFPNTDPYVSHFSPDGDNPARGLGEIDRSVDVQVSWPERYILSVERDIEAPRPSRNYSPNQHPIDTSGEKFAVDEVALLKDPGNGREGHGQNPRRFDRS</sequence>
<comment type="caution">
    <text evidence="2">The sequence shown here is derived from an EMBL/GenBank/DDBJ whole genome shotgun (WGS) entry which is preliminary data.</text>
</comment>
<accession>A0A8J6HGZ3</accession>
<organism evidence="2 3">
    <name type="scientific">Tenebrio molitor</name>
    <name type="common">Yellow mealworm beetle</name>
    <dbReference type="NCBI Taxonomy" id="7067"/>
    <lineage>
        <taxon>Eukaryota</taxon>
        <taxon>Metazoa</taxon>
        <taxon>Ecdysozoa</taxon>
        <taxon>Arthropoda</taxon>
        <taxon>Hexapoda</taxon>
        <taxon>Insecta</taxon>
        <taxon>Pterygota</taxon>
        <taxon>Neoptera</taxon>
        <taxon>Endopterygota</taxon>
        <taxon>Coleoptera</taxon>
        <taxon>Polyphaga</taxon>
        <taxon>Cucujiformia</taxon>
        <taxon>Tenebrionidae</taxon>
        <taxon>Tenebrio</taxon>
    </lineage>
</organism>
<dbReference type="AlphaFoldDB" id="A0A8J6HGZ3"/>
<reference evidence="2" key="1">
    <citation type="journal article" date="2020" name="J Insects Food Feed">
        <title>The yellow mealworm (Tenebrio molitor) genome: a resource for the emerging insects as food and feed industry.</title>
        <authorList>
            <person name="Eriksson T."/>
            <person name="Andere A."/>
            <person name="Kelstrup H."/>
            <person name="Emery V."/>
            <person name="Picard C."/>
        </authorList>
    </citation>
    <scope>NUCLEOTIDE SEQUENCE</scope>
    <source>
        <strain evidence="2">Stoneville</strain>
        <tissue evidence="2">Whole head</tissue>
    </source>
</reference>
<keyword evidence="3" id="KW-1185">Reference proteome</keyword>
<dbReference type="EMBL" id="JABDTM020024281">
    <property type="protein sequence ID" value="KAH0814444.1"/>
    <property type="molecule type" value="Genomic_DNA"/>
</dbReference>
<feature type="region of interest" description="Disordered" evidence="1">
    <location>
        <begin position="108"/>
        <end position="128"/>
    </location>
</feature>
<feature type="compositionally biased region" description="Basic and acidic residues" evidence="1">
    <location>
        <begin position="233"/>
        <end position="249"/>
    </location>
</feature>
<evidence type="ECO:0000313" key="3">
    <source>
        <dbReference type="Proteomes" id="UP000719412"/>
    </source>
</evidence>
<reference evidence="2" key="2">
    <citation type="submission" date="2021-08" db="EMBL/GenBank/DDBJ databases">
        <authorList>
            <person name="Eriksson T."/>
        </authorList>
    </citation>
    <scope>NUCLEOTIDE SEQUENCE</scope>
    <source>
        <strain evidence="2">Stoneville</strain>
        <tissue evidence="2">Whole head</tissue>
    </source>
</reference>
<evidence type="ECO:0000313" key="2">
    <source>
        <dbReference type="EMBL" id="KAH0814444.1"/>
    </source>
</evidence>
<dbReference type="Proteomes" id="UP000719412">
    <property type="component" value="Unassembled WGS sequence"/>
</dbReference>
<feature type="compositionally biased region" description="Polar residues" evidence="1">
    <location>
        <begin position="205"/>
        <end position="214"/>
    </location>
</feature>
<feature type="region of interest" description="Disordered" evidence="1">
    <location>
        <begin position="229"/>
        <end position="249"/>
    </location>
</feature>
<proteinExistence type="predicted"/>
<name>A0A8J6HGZ3_TENMO</name>
<feature type="region of interest" description="Disordered" evidence="1">
    <location>
        <begin position="197"/>
        <end position="217"/>
    </location>
</feature>
<evidence type="ECO:0000256" key="1">
    <source>
        <dbReference type="SAM" id="MobiDB-lite"/>
    </source>
</evidence>